<evidence type="ECO:0000256" key="5">
    <source>
        <dbReference type="ARBA" id="ARBA00022801"/>
    </source>
</evidence>
<dbReference type="GO" id="GO:0042545">
    <property type="term" value="P:cell wall modification"/>
    <property type="evidence" value="ECO:0007669"/>
    <property type="project" value="UniProtKB-UniRule"/>
</dbReference>
<dbReference type="Pfam" id="PF04043">
    <property type="entry name" value="PMEI"/>
    <property type="match status" value="1"/>
</dbReference>
<keyword evidence="5 10" id="KW-0378">Hydrolase</keyword>
<evidence type="ECO:0000259" key="11">
    <source>
        <dbReference type="SMART" id="SM00856"/>
    </source>
</evidence>
<dbReference type="EMBL" id="NKQK01000020">
    <property type="protein sequence ID" value="PSS02065.1"/>
    <property type="molecule type" value="Genomic_DNA"/>
</dbReference>
<dbReference type="InterPro" id="IPR011050">
    <property type="entry name" value="Pectin_lyase_fold/virulence"/>
</dbReference>
<sequence length="549" mass="60667">MASSILKSFIILCSIGFSTTWALNSSSSSSFSSTATSLDSHLSSIRSVCKSTPYPDVCFDSLKLSISITIGPNIITYLLESLQMALSESGKLSNLFASSSNIIEKQRGAFQDCKDLHQITMSSLKKSLSRINSALDSQKLADARAFLTAALTNKNTCLEGLHSASGPLIPTLVNSLISTYKHIGNSLSMLPKLPRKASTTKGGDNNRRLLGFPKWLPRKDRHILQSSSDDDEYDPSQILTVAADGTGNFTTITEAINFSPNNSYDRVIIYVREGVYEENVEIPSYKPNIVLLGDGTDLTVITGNRSVVDGWTTFRSATVAVSGEGFLARDITFENRAGPEKHQAVALRINADLAAVYRCTMNGYQDTLYIHSFRQFYRECNISGTIDFIFGNAATVFQACNIVSRMPMPGQFTVITAQSRETPDEDSGISIQNCSILATDDLYSNSTSVKSYLGRPWRVYSRTVFIESYLDDFIDPAGWTEWSSDHQGLDTLYYGEYENSGPGSGTENRVTWPGYHIMDYYDASNFTVSKFITGEEWLDSTSFPYDDWV</sequence>
<feature type="chain" id="PRO_5015217748" description="Pectinesterase" evidence="10">
    <location>
        <begin position="23"/>
        <end position="549"/>
    </location>
</feature>
<dbReference type="SUPFAM" id="SSF101148">
    <property type="entry name" value="Plant invertase/pectin methylesterase inhibitor"/>
    <property type="match status" value="1"/>
</dbReference>
<dbReference type="NCBIfam" id="TIGR01614">
    <property type="entry name" value="PME_inhib"/>
    <property type="match status" value="1"/>
</dbReference>
<dbReference type="OMA" id="FITGQEW"/>
<dbReference type="Gramene" id="PSS02065">
    <property type="protein sequence ID" value="PSS02065"/>
    <property type="gene ID" value="CEY00_Acc23423"/>
</dbReference>
<dbReference type="InterPro" id="IPR006501">
    <property type="entry name" value="Pectinesterase_inhib_dom"/>
</dbReference>
<dbReference type="FunCoup" id="A0A2R6Q5D0">
    <property type="interactions" value="62"/>
</dbReference>
<evidence type="ECO:0000313" key="12">
    <source>
        <dbReference type="EMBL" id="PSS02065.1"/>
    </source>
</evidence>
<dbReference type="OrthoDB" id="2019149at2759"/>
<proteinExistence type="inferred from homology"/>
<reference evidence="12 13" key="1">
    <citation type="submission" date="2017-07" db="EMBL/GenBank/DDBJ databases">
        <title>An improved, manually edited Actinidia chinensis var. chinensis (kiwifruit) genome highlights the challenges associated with draft genomes and gene prediction in plants.</title>
        <authorList>
            <person name="Pilkington S."/>
            <person name="Crowhurst R."/>
            <person name="Hilario E."/>
            <person name="Nardozza S."/>
            <person name="Fraser L."/>
            <person name="Peng Y."/>
            <person name="Gunaseelan K."/>
            <person name="Simpson R."/>
            <person name="Tahir J."/>
            <person name="Deroles S."/>
            <person name="Templeton K."/>
            <person name="Luo Z."/>
            <person name="Davy M."/>
            <person name="Cheng C."/>
            <person name="Mcneilage M."/>
            <person name="Scaglione D."/>
            <person name="Liu Y."/>
            <person name="Zhang Q."/>
            <person name="Datson P."/>
            <person name="De Silva N."/>
            <person name="Gardiner S."/>
            <person name="Bassett H."/>
            <person name="Chagne D."/>
            <person name="Mccallum J."/>
            <person name="Dzierzon H."/>
            <person name="Deng C."/>
            <person name="Wang Y.-Y."/>
            <person name="Barron N."/>
            <person name="Manako K."/>
            <person name="Bowen J."/>
            <person name="Foster T."/>
            <person name="Erridge Z."/>
            <person name="Tiffin H."/>
            <person name="Waite C."/>
            <person name="Davies K."/>
            <person name="Grierson E."/>
            <person name="Laing W."/>
            <person name="Kirk R."/>
            <person name="Chen X."/>
            <person name="Wood M."/>
            <person name="Montefiori M."/>
            <person name="Brummell D."/>
            <person name="Schwinn K."/>
            <person name="Catanach A."/>
            <person name="Fullerton C."/>
            <person name="Li D."/>
            <person name="Meiyalaghan S."/>
            <person name="Nieuwenhuizen N."/>
            <person name="Read N."/>
            <person name="Prakash R."/>
            <person name="Hunter D."/>
            <person name="Zhang H."/>
            <person name="Mckenzie M."/>
            <person name="Knabel M."/>
            <person name="Harris A."/>
            <person name="Allan A."/>
            <person name="Chen A."/>
            <person name="Janssen B."/>
            <person name="Plunkett B."/>
            <person name="Dwamena C."/>
            <person name="Voogd C."/>
            <person name="Leif D."/>
            <person name="Lafferty D."/>
            <person name="Souleyre E."/>
            <person name="Varkonyi-Gasic E."/>
            <person name="Gambi F."/>
            <person name="Hanley J."/>
            <person name="Yao J.-L."/>
            <person name="Cheung J."/>
            <person name="David K."/>
            <person name="Warren B."/>
            <person name="Marsh K."/>
            <person name="Snowden K."/>
            <person name="Lin-Wang K."/>
            <person name="Brian L."/>
            <person name="Martinez-Sanchez M."/>
            <person name="Wang M."/>
            <person name="Ileperuma N."/>
            <person name="Macnee N."/>
            <person name="Campin R."/>
            <person name="Mcatee P."/>
            <person name="Drummond R."/>
            <person name="Espley R."/>
            <person name="Ireland H."/>
            <person name="Wu R."/>
            <person name="Atkinson R."/>
            <person name="Karunairetnam S."/>
            <person name="Bulley S."/>
            <person name="Chunkath S."/>
            <person name="Hanley Z."/>
            <person name="Storey R."/>
            <person name="Thrimawithana A."/>
            <person name="Thomson S."/>
            <person name="David C."/>
            <person name="Testolin R."/>
        </authorList>
    </citation>
    <scope>NUCLEOTIDE SEQUENCE [LARGE SCALE GENOMIC DNA]</scope>
    <source>
        <strain evidence="13">cv. Red5</strain>
        <tissue evidence="12">Young leaf</tissue>
    </source>
</reference>
<dbReference type="GO" id="GO:0004857">
    <property type="term" value="F:enzyme inhibitor activity"/>
    <property type="evidence" value="ECO:0007669"/>
    <property type="project" value="InterPro"/>
</dbReference>
<evidence type="ECO:0000256" key="7">
    <source>
        <dbReference type="ARBA" id="ARBA00023316"/>
    </source>
</evidence>
<accession>A0A2R6Q5D0</accession>
<feature type="domain" description="Pectinesterase inhibitor" evidence="11">
    <location>
        <begin position="40"/>
        <end position="189"/>
    </location>
</feature>
<organism evidence="12 13">
    <name type="scientific">Actinidia chinensis var. chinensis</name>
    <name type="common">Chinese soft-hair kiwi</name>
    <dbReference type="NCBI Taxonomy" id="1590841"/>
    <lineage>
        <taxon>Eukaryota</taxon>
        <taxon>Viridiplantae</taxon>
        <taxon>Streptophyta</taxon>
        <taxon>Embryophyta</taxon>
        <taxon>Tracheophyta</taxon>
        <taxon>Spermatophyta</taxon>
        <taxon>Magnoliopsida</taxon>
        <taxon>eudicotyledons</taxon>
        <taxon>Gunneridae</taxon>
        <taxon>Pentapetalae</taxon>
        <taxon>asterids</taxon>
        <taxon>Ericales</taxon>
        <taxon>Actinidiaceae</taxon>
        <taxon>Actinidia</taxon>
    </lineage>
</organism>
<name>A0A2R6Q5D0_ACTCC</name>
<dbReference type="Pfam" id="PF01095">
    <property type="entry name" value="Pectinesterase"/>
    <property type="match status" value="1"/>
</dbReference>
<reference evidence="13" key="2">
    <citation type="journal article" date="2018" name="BMC Genomics">
        <title>A manually annotated Actinidia chinensis var. chinensis (kiwifruit) genome highlights the challenges associated with draft genomes and gene prediction in plants.</title>
        <authorList>
            <person name="Pilkington S.M."/>
            <person name="Crowhurst R."/>
            <person name="Hilario E."/>
            <person name="Nardozza S."/>
            <person name="Fraser L."/>
            <person name="Peng Y."/>
            <person name="Gunaseelan K."/>
            <person name="Simpson R."/>
            <person name="Tahir J."/>
            <person name="Deroles S.C."/>
            <person name="Templeton K."/>
            <person name="Luo Z."/>
            <person name="Davy M."/>
            <person name="Cheng C."/>
            <person name="McNeilage M."/>
            <person name="Scaglione D."/>
            <person name="Liu Y."/>
            <person name="Zhang Q."/>
            <person name="Datson P."/>
            <person name="De Silva N."/>
            <person name="Gardiner S.E."/>
            <person name="Bassett H."/>
            <person name="Chagne D."/>
            <person name="McCallum J."/>
            <person name="Dzierzon H."/>
            <person name="Deng C."/>
            <person name="Wang Y.Y."/>
            <person name="Barron L."/>
            <person name="Manako K."/>
            <person name="Bowen J."/>
            <person name="Foster T.M."/>
            <person name="Erridge Z.A."/>
            <person name="Tiffin H."/>
            <person name="Waite C.N."/>
            <person name="Davies K.M."/>
            <person name="Grierson E.P."/>
            <person name="Laing W.A."/>
            <person name="Kirk R."/>
            <person name="Chen X."/>
            <person name="Wood M."/>
            <person name="Montefiori M."/>
            <person name="Brummell D.A."/>
            <person name="Schwinn K.E."/>
            <person name="Catanach A."/>
            <person name="Fullerton C."/>
            <person name="Li D."/>
            <person name="Meiyalaghan S."/>
            <person name="Nieuwenhuizen N."/>
            <person name="Read N."/>
            <person name="Prakash R."/>
            <person name="Hunter D."/>
            <person name="Zhang H."/>
            <person name="McKenzie M."/>
            <person name="Knabel M."/>
            <person name="Harris A."/>
            <person name="Allan A.C."/>
            <person name="Gleave A."/>
            <person name="Chen A."/>
            <person name="Janssen B.J."/>
            <person name="Plunkett B."/>
            <person name="Ampomah-Dwamena C."/>
            <person name="Voogd C."/>
            <person name="Leif D."/>
            <person name="Lafferty D."/>
            <person name="Souleyre E.J.F."/>
            <person name="Varkonyi-Gasic E."/>
            <person name="Gambi F."/>
            <person name="Hanley J."/>
            <person name="Yao J.L."/>
            <person name="Cheung J."/>
            <person name="David K.M."/>
            <person name="Warren B."/>
            <person name="Marsh K."/>
            <person name="Snowden K.C."/>
            <person name="Lin-Wang K."/>
            <person name="Brian L."/>
            <person name="Martinez-Sanchez M."/>
            <person name="Wang M."/>
            <person name="Ileperuma N."/>
            <person name="Macnee N."/>
            <person name="Campin R."/>
            <person name="McAtee P."/>
            <person name="Drummond R.S.M."/>
            <person name="Espley R.V."/>
            <person name="Ireland H.S."/>
            <person name="Wu R."/>
            <person name="Atkinson R.G."/>
            <person name="Karunairetnam S."/>
            <person name="Bulley S."/>
            <person name="Chunkath S."/>
            <person name="Hanley Z."/>
            <person name="Storey R."/>
            <person name="Thrimawithana A.H."/>
            <person name="Thomson S."/>
            <person name="David C."/>
            <person name="Testolin R."/>
            <person name="Huang H."/>
            <person name="Hellens R.P."/>
            <person name="Schaffer R.J."/>
        </authorList>
    </citation>
    <scope>NUCLEOTIDE SEQUENCE [LARGE SCALE GENOMIC DNA]</scope>
    <source>
        <strain evidence="13">cv. Red5</strain>
    </source>
</reference>
<feature type="signal peptide" evidence="10">
    <location>
        <begin position="1"/>
        <end position="22"/>
    </location>
</feature>
<dbReference type="Gene3D" id="2.160.20.10">
    <property type="entry name" value="Single-stranded right-handed beta-helix, Pectin lyase-like"/>
    <property type="match status" value="1"/>
</dbReference>
<dbReference type="InterPro" id="IPR012334">
    <property type="entry name" value="Pectin_lyas_fold"/>
</dbReference>
<comment type="similarity">
    <text evidence="3">In the C-terminal section; belongs to the pectinesterase family.</text>
</comment>
<evidence type="ECO:0000256" key="3">
    <source>
        <dbReference type="ARBA" id="ARBA00007786"/>
    </source>
</evidence>
<keyword evidence="10" id="KW-0732">Signal</keyword>
<evidence type="ECO:0000256" key="1">
    <source>
        <dbReference type="ARBA" id="ARBA00005184"/>
    </source>
</evidence>
<dbReference type="InterPro" id="IPR033131">
    <property type="entry name" value="Pectinesterase_Asp_AS"/>
</dbReference>
<feature type="active site" evidence="9">
    <location>
        <position position="387"/>
    </location>
</feature>
<comment type="pathway">
    <text evidence="1 10">Glycan metabolism; pectin degradation; 2-dehydro-3-deoxy-D-gluconate from pectin: step 1/5.</text>
</comment>
<dbReference type="EC" id="3.1.1.11" evidence="4 10"/>
<dbReference type="AlphaFoldDB" id="A0A2R6Q5D0"/>
<gene>
    <name evidence="12" type="ORF">CEY00_Acc23423</name>
</gene>
<dbReference type="UniPathway" id="UPA00545">
    <property type="reaction ID" value="UER00823"/>
</dbReference>
<keyword evidence="13" id="KW-1185">Reference proteome</keyword>
<dbReference type="Gene3D" id="1.20.140.40">
    <property type="entry name" value="Invertase/pectin methylesterase inhibitor family protein"/>
    <property type="match status" value="1"/>
</dbReference>
<dbReference type="STRING" id="1590841.A0A2R6Q5D0"/>
<dbReference type="SUPFAM" id="SSF51126">
    <property type="entry name" value="Pectin lyase-like"/>
    <property type="match status" value="1"/>
</dbReference>
<keyword evidence="7" id="KW-0961">Cell wall biogenesis/degradation</keyword>
<dbReference type="GO" id="GO:0045490">
    <property type="term" value="P:pectin catabolic process"/>
    <property type="evidence" value="ECO:0007669"/>
    <property type="project" value="UniProtKB-UniRule"/>
</dbReference>
<dbReference type="Proteomes" id="UP000241394">
    <property type="component" value="Chromosome LG20"/>
</dbReference>
<evidence type="ECO:0000256" key="2">
    <source>
        <dbReference type="ARBA" id="ARBA00006027"/>
    </source>
</evidence>
<dbReference type="PANTHER" id="PTHR31707">
    <property type="entry name" value="PECTINESTERASE"/>
    <property type="match status" value="1"/>
</dbReference>
<dbReference type="GO" id="GO:0030599">
    <property type="term" value="F:pectinesterase activity"/>
    <property type="evidence" value="ECO:0007669"/>
    <property type="project" value="UniProtKB-UniRule"/>
</dbReference>
<dbReference type="CDD" id="cd15798">
    <property type="entry name" value="PMEI-like_3"/>
    <property type="match status" value="1"/>
</dbReference>
<dbReference type="InterPro" id="IPR000070">
    <property type="entry name" value="Pectinesterase_cat"/>
</dbReference>
<evidence type="ECO:0000313" key="13">
    <source>
        <dbReference type="Proteomes" id="UP000241394"/>
    </source>
</evidence>
<keyword evidence="6 10" id="KW-0063">Aspartyl esterase</keyword>
<evidence type="ECO:0000256" key="10">
    <source>
        <dbReference type="RuleBase" id="RU000589"/>
    </source>
</evidence>
<evidence type="ECO:0000256" key="6">
    <source>
        <dbReference type="ARBA" id="ARBA00023085"/>
    </source>
</evidence>
<dbReference type="PROSITE" id="PS00503">
    <property type="entry name" value="PECTINESTERASE_2"/>
    <property type="match status" value="1"/>
</dbReference>
<protein>
    <recommendedName>
        <fullName evidence="4 10">Pectinesterase</fullName>
        <ecNumber evidence="4 10">3.1.1.11</ecNumber>
    </recommendedName>
</protein>
<evidence type="ECO:0000256" key="8">
    <source>
        <dbReference type="ARBA" id="ARBA00047928"/>
    </source>
</evidence>
<evidence type="ECO:0000256" key="4">
    <source>
        <dbReference type="ARBA" id="ARBA00013229"/>
    </source>
</evidence>
<dbReference type="SMART" id="SM00856">
    <property type="entry name" value="PMEI"/>
    <property type="match status" value="1"/>
</dbReference>
<dbReference type="InParanoid" id="A0A2R6Q5D0"/>
<comment type="catalytic activity">
    <reaction evidence="8 10">
        <text>[(1-&gt;4)-alpha-D-galacturonosyl methyl ester](n) + n H2O = [(1-&gt;4)-alpha-D-galacturonosyl](n) + n methanol + n H(+)</text>
        <dbReference type="Rhea" id="RHEA:22380"/>
        <dbReference type="Rhea" id="RHEA-COMP:14570"/>
        <dbReference type="Rhea" id="RHEA-COMP:14573"/>
        <dbReference type="ChEBI" id="CHEBI:15377"/>
        <dbReference type="ChEBI" id="CHEBI:15378"/>
        <dbReference type="ChEBI" id="CHEBI:17790"/>
        <dbReference type="ChEBI" id="CHEBI:140522"/>
        <dbReference type="ChEBI" id="CHEBI:140523"/>
        <dbReference type="EC" id="3.1.1.11"/>
    </reaction>
</comment>
<dbReference type="InterPro" id="IPR035513">
    <property type="entry name" value="Invertase/methylesterase_inhib"/>
</dbReference>
<dbReference type="FunFam" id="2.160.20.10:FF:000001">
    <property type="entry name" value="Pectinesterase"/>
    <property type="match status" value="1"/>
</dbReference>
<evidence type="ECO:0000256" key="9">
    <source>
        <dbReference type="PROSITE-ProRule" id="PRU10040"/>
    </source>
</evidence>
<comment type="caution">
    <text evidence="12">The sequence shown here is derived from an EMBL/GenBank/DDBJ whole genome shotgun (WGS) entry which is preliminary data.</text>
</comment>
<comment type="similarity">
    <text evidence="2">In the N-terminal section; belongs to the PMEI family.</text>
</comment>